<dbReference type="AlphaFoldDB" id="A0A923RWJ8"/>
<dbReference type="EMBL" id="JACOPL010000010">
    <property type="protein sequence ID" value="MBC5726029.1"/>
    <property type="molecule type" value="Genomic_DNA"/>
</dbReference>
<name>A0A923RWJ8_9FIRM</name>
<evidence type="ECO:0000256" key="1">
    <source>
        <dbReference type="ARBA" id="ARBA00022729"/>
    </source>
</evidence>
<sequence>MKKLIAGMLAAIMAFSLAACGGGTDSNANPGGENPGGGQSAAAEATTLKFNLVKSNTDPQYEWYGRFFDDLEAASNGEIVGEIYTTESLGPTADVIEQAALGERVVADCDLAWLANYVPDMAAIMSPYLIQKPEEIMAIWNSEVFQDMCTELEAQGLHLIALNYEGTRNLLTKKDITSRADVNGLKIRCASTTMWNAVAEMLGGNPTNIAMSETYQALSQGVADAAEGVYSVMYSNKWNEVLSHVIETEHLVGYTAIVMSSEVYSTLSDAAKAAMDETAQKYMQEFLELSGGVQDEYKQKLIDAGVQVSSIDKTEFIEAAKSIPDKFPDWTPGVYDELTAVLEEARGNK</sequence>
<dbReference type="Proteomes" id="UP000606499">
    <property type="component" value="Unassembled WGS sequence"/>
</dbReference>
<evidence type="ECO:0000256" key="2">
    <source>
        <dbReference type="SAM" id="SignalP"/>
    </source>
</evidence>
<dbReference type="InterPro" id="IPR038404">
    <property type="entry name" value="TRAP_DctP_sf"/>
</dbReference>
<dbReference type="RefSeq" id="WP_054328001.1">
    <property type="nucleotide sequence ID" value="NZ_JACOPL010000010.1"/>
</dbReference>
<organism evidence="3 4">
    <name type="scientific">Agathobaculum faecis</name>
    <dbReference type="NCBI Taxonomy" id="2763013"/>
    <lineage>
        <taxon>Bacteria</taxon>
        <taxon>Bacillati</taxon>
        <taxon>Bacillota</taxon>
        <taxon>Clostridia</taxon>
        <taxon>Eubacteriales</taxon>
        <taxon>Butyricicoccaceae</taxon>
        <taxon>Agathobaculum</taxon>
    </lineage>
</organism>
<dbReference type="Gene3D" id="3.40.190.170">
    <property type="entry name" value="Bacterial extracellular solute-binding protein, family 7"/>
    <property type="match status" value="1"/>
</dbReference>
<dbReference type="PROSITE" id="PS51257">
    <property type="entry name" value="PROKAR_LIPOPROTEIN"/>
    <property type="match status" value="1"/>
</dbReference>
<proteinExistence type="predicted"/>
<protein>
    <submittedName>
        <fullName evidence="3">TRAP transporter substrate-binding protein DctP</fullName>
    </submittedName>
</protein>
<comment type="caution">
    <text evidence="3">The sequence shown here is derived from an EMBL/GenBank/DDBJ whole genome shotgun (WGS) entry which is preliminary data.</text>
</comment>
<keyword evidence="4" id="KW-1185">Reference proteome</keyword>
<keyword evidence="1 2" id="KW-0732">Signal</keyword>
<accession>A0A923RWJ8</accession>
<dbReference type="PANTHER" id="PTHR33376">
    <property type="match status" value="1"/>
</dbReference>
<evidence type="ECO:0000313" key="4">
    <source>
        <dbReference type="Proteomes" id="UP000606499"/>
    </source>
</evidence>
<dbReference type="InterPro" id="IPR018389">
    <property type="entry name" value="DctP_fam"/>
</dbReference>
<gene>
    <name evidence="3" type="primary">dctP</name>
    <name evidence="3" type="ORF">H8S45_11230</name>
</gene>
<dbReference type="Pfam" id="PF03480">
    <property type="entry name" value="DctP"/>
    <property type="match status" value="1"/>
</dbReference>
<dbReference type="GO" id="GO:0055085">
    <property type="term" value="P:transmembrane transport"/>
    <property type="evidence" value="ECO:0007669"/>
    <property type="project" value="InterPro"/>
</dbReference>
<dbReference type="PANTHER" id="PTHR33376:SF3">
    <property type="entry name" value="C4-DICARBOXYLATE-BINDING PROTEIN"/>
    <property type="match status" value="1"/>
</dbReference>
<dbReference type="NCBIfam" id="NF037995">
    <property type="entry name" value="TRAP_S1"/>
    <property type="match status" value="1"/>
</dbReference>
<evidence type="ECO:0000313" key="3">
    <source>
        <dbReference type="EMBL" id="MBC5726029.1"/>
    </source>
</evidence>
<feature type="signal peptide" evidence="2">
    <location>
        <begin position="1"/>
        <end position="18"/>
    </location>
</feature>
<feature type="chain" id="PRO_5039212014" evidence="2">
    <location>
        <begin position="19"/>
        <end position="349"/>
    </location>
</feature>
<reference evidence="3" key="1">
    <citation type="submission" date="2020-08" db="EMBL/GenBank/DDBJ databases">
        <title>Genome public.</title>
        <authorList>
            <person name="Liu C."/>
            <person name="Sun Q."/>
        </authorList>
    </citation>
    <scope>NUCLEOTIDE SEQUENCE</scope>
    <source>
        <strain evidence="3">NSJ-28</strain>
    </source>
</reference>